<gene>
    <name evidence="1" type="ORF">GCU56_19595</name>
</gene>
<evidence type="ECO:0000313" key="2">
    <source>
        <dbReference type="Proteomes" id="UP000470246"/>
    </source>
</evidence>
<dbReference type="AlphaFoldDB" id="A0A7K3W778"/>
<name>A0A7K3W778_9ACTN</name>
<dbReference type="EMBL" id="JAAGWF010000023">
    <property type="protein sequence ID" value="NEK60064.1"/>
    <property type="molecule type" value="Genomic_DNA"/>
</dbReference>
<keyword evidence="2" id="KW-1185">Reference proteome</keyword>
<reference evidence="1 2" key="1">
    <citation type="submission" date="2020-02" db="EMBL/GenBank/DDBJ databases">
        <title>Geodermatophilus sabuli CPCC 205279 I12A-02694.</title>
        <authorList>
            <person name="Jiang Z."/>
        </authorList>
    </citation>
    <scope>NUCLEOTIDE SEQUENCE [LARGE SCALE GENOMIC DNA]</scope>
    <source>
        <strain evidence="1 2">I12A-02694</strain>
    </source>
</reference>
<organism evidence="1 2">
    <name type="scientific">Geodermatophilus sabuli</name>
    <dbReference type="NCBI Taxonomy" id="1564158"/>
    <lineage>
        <taxon>Bacteria</taxon>
        <taxon>Bacillati</taxon>
        <taxon>Actinomycetota</taxon>
        <taxon>Actinomycetes</taxon>
        <taxon>Geodermatophilales</taxon>
        <taxon>Geodermatophilaceae</taxon>
        <taxon>Geodermatophilus</taxon>
    </lineage>
</organism>
<sequence length="63" mass="6956">MRFVLEVDLDAGALAGADRAAELGRILRYWGGSMTQVPLEAGARQELYDSAYRAVGEWRVEPT</sequence>
<proteinExistence type="predicted"/>
<comment type="caution">
    <text evidence="1">The sequence shown here is derived from an EMBL/GenBank/DDBJ whole genome shotgun (WGS) entry which is preliminary data.</text>
</comment>
<dbReference type="RefSeq" id="WP_163483445.1">
    <property type="nucleotide sequence ID" value="NZ_JAAGWF010000023.1"/>
</dbReference>
<evidence type="ECO:0000313" key="1">
    <source>
        <dbReference type="EMBL" id="NEK60064.1"/>
    </source>
</evidence>
<accession>A0A7K3W778</accession>
<dbReference type="Proteomes" id="UP000470246">
    <property type="component" value="Unassembled WGS sequence"/>
</dbReference>
<protein>
    <submittedName>
        <fullName evidence="1">Uncharacterized protein</fullName>
    </submittedName>
</protein>